<evidence type="ECO:0000313" key="3">
    <source>
        <dbReference type="Proteomes" id="UP000886998"/>
    </source>
</evidence>
<keyword evidence="3" id="KW-1185">Reference proteome</keyword>
<proteinExistence type="predicted"/>
<reference evidence="2" key="1">
    <citation type="submission" date="2020-08" db="EMBL/GenBank/DDBJ databases">
        <title>Multicomponent nature underlies the extraordinary mechanical properties of spider dragline silk.</title>
        <authorList>
            <person name="Kono N."/>
            <person name="Nakamura H."/>
            <person name="Mori M."/>
            <person name="Yoshida Y."/>
            <person name="Ohtoshi R."/>
            <person name="Malay A.D."/>
            <person name="Moran D.A.P."/>
            <person name="Tomita M."/>
            <person name="Numata K."/>
            <person name="Arakawa K."/>
        </authorList>
    </citation>
    <scope>NUCLEOTIDE SEQUENCE</scope>
</reference>
<evidence type="ECO:0000313" key="2">
    <source>
        <dbReference type="EMBL" id="GFY57697.1"/>
    </source>
</evidence>
<accession>A0A8X6XPC0</accession>
<organism evidence="2 3">
    <name type="scientific">Trichonephila inaurata madagascariensis</name>
    <dbReference type="NCBI Taxonomy" id="2747483"/>
    <lineage>
        <taxon>Eukaryota</taxon>
        <taxon>Metazoa</taxon>
        <taxon>Ecdysozoa</taxon>
        <taxon>Arthropoda</taxon>
        <taxon>Chelicerata</taxon>
        <taxon>Arachnida</taxon>
        <taxon>Araneae</taxon>
        <taxon>Araneomorphae</taxon>
        <taxon>Entelegynae</taxon>
        <taxon>Araneoidea</taxon>
        <taxon>Nephilidae</taxon>
        <taxon>Trichonephila</taxon>
        <taxon>Trichonephila inaurata</taxon>
    </lineage>
</organism>
<dbReference type="AlphaFoldDB" id="A0A8X6XPC0"/>
<dbReference type="Proteomes" id="UP000886998">
    <property type="component" value="Unassembled WGS sequence"/>
</dbReference>
<gene>
    <name evidence="2" type="ORF">TNIN_463691</name>
</gene>
<dbReference type="OrthoDB" id="10319421at2759"/>
<protein>
    <submittedName>
        <fullName evidence="2">Uncharacterized protein</fullName>
    </submittedName>
</protein>
<comment type="caution">
    <text evidence="2">The sequence shown here is derived from an EMBL/GenBank/DDBJ whole genome shotgun (WGS) entry which is preliminary data.</text>
</comment>
<dbReference type="EMBL" id="BMAV01011681">
    <property type="protein sequence ID" value="GFY57697.1"/>
    <property type="molecule type" value="Genomic_DNA"/>
</dbReference>
<evidence type="ECO:0000256" key="1">
    <source>
        <dbReference type="SAM" id="MobiDB-lite"/>
    </source>
</evidence>
<feature type="region of interest" description="Disordered" evidence="1">
    <location>
        <begin position="13"/>
        <end position="32"/>
    </location>
</feature>
<sequence>MSRPQVIYSIQSDGIPLQSRPTRPYNWTEVTTPPPTPALSICKGTKKSNKNNNNPNRHAKGVLLPSPGTTTPKCPFPHHPHLCGRKSHFAGMLRVCVGSVKTILLVASFVRFACSRLSKRVVCFLRKGSRVLVIISSCVATGGVGRSSSGCVLGLKTF</sequence>
<name>A0A8X6XPC0_9ARAC</name>
<feature type="region of interest" description="Disordered" evidence="1">
    <location>
        <begin position="45"/>
        <end position="64"/>
    </location>
</feature>